<reference evidence="2 3" key="1">
    <citation type="submission" date="2018-11" db="EMBL/GenBank/DDBJ databases">
        <authorList>
            <consortium name="Pathogen Informatics"/>
        </authorList>
    </citation>
    <scope>NUCLEOTIDE SEQUENCE [LARGE SCALE GENOMIC DNA]</scope>
</reference>
<feature type="compositionally biased region" description="Acidic residues" evidence="1">
    <location>
        <begin position="15"/>
        <end position="29"/>
    </location>
</feature>
<dbReference type="EMBL" id="UYRU01084653">
    <property type="protein sequence ID" value="VDN34048.1"/>
    <property type="molecule type" value="Genomic_DNA"/>
</dbReference>
<name>A0A3P7NEJ0_DIBLA</name>
<gene>
    <name evidence="2" type="ORF">DILT_LOCUS16406</name>
</gene>
<evidence type="ECO:0000313" key="2">
    <source>
        <dbReference type="EMBL" id="VDN34048.1"/>
    </source>
</evidence>
<sequence>MPPFDFIKQPKQEEADTAEQEEEEEEECSDVVGPAE</sequence>
<organism evidence="2 3">
    <name type="scientific">Dibothriocephalus latus</name>
    <name type="common">Fish tapeworm</name>
    <name type="synonym">Diphyllobothrium latum</name>
    <dbReference type="NCBI Taxonomy" id="60516"/>
    <lineage>
        <taxon>Eukaryota</taxon>
        <taxon>Metazoa</taxon>
        <taxon>Spiralia</taxon>
        <taxon>Lophotrochozoa</taxon>
        <taxon>Platyhelminthes</taxon>
        <taxon>Cestoda</taxon>
        <taxon>Eucestoda</taxon>
        <taxon>Diphyllobothriidea</taxon>
        <taxon>Diphyllobothriidae</taxon>
        <taxon>Dibothriocephalus</taxon>
    </lineage>
</organism>
<proteinExistence type="predicted"/>
<evidence type="ECO:0000256" key="1">
    <source>
        <dbReference type="SAM" id="MobiDB-lite"/>
    </source>
</evidence>
<evidence type="ECO:0000313" key="3">
    <source>
        <dbReference type="Proteomes" id="UP000281553"/>
    </source>
</evidence>
<accession>A0A3P7NEJ0</accession>
<feature type="region of interest" description="Disordered" evidence="1">
    <location>
        <begin position="1"/>
        <end position="36"/>
    </location>
</feature>
<protein>
    <submittedName>
        <fullName evidence="2">Uncharacterized protein</fullName>
    </submittedName>
</protein>
<dbReference type="Proteomes" id="UP000281553">
    <property type="component" value="Unassembled WGS sequence"/>
</dbReference>
<dbReference type="AlphaFoldDB" id="A0A3P7NEJ0"/>
<keyword evidence="3" id="KW-1185">Reference proteome</keyword>